<dbReference type="InterPro" id="IPR050523">
    <property type="entry name" value="AKR_Detox_Biosynth"/>
</dbReference>
<evidence type="ECO:0000256" key="1">
    <source>
        <dbReference type="ARBA" id="ARBA00023002"/>
    </source>
</evidence>
<dbReference type="InterPro" id="IPR020471">
    <property type="entry name" value="AKR"/>
</dbReference>
<dbReference type="PANTHER" id="PTHR43364:SF4">
    <property type="entry name" value="NAD(P)-LINKED OXIDOREDUCTASE SUPERFAMILY PROTEIN"/>
    <property type="match status" value="1"/>
</dbReference>
<feature type="domain" description="NADP-dependent oxidoreductase" evidence="3">
    <location>
        <begin position="17"/>
        <end position="315"/>
    </location>
</feature>
<evidence type="ECO:0000313" key="4">
    <source>
        <dbReference type="EMBL" id="PYD62540.1"/>
    </source>
</evidence>
<dbReference type="PANTHER" id="PTHR43364">
    <property type="entry name" value="NADH-SPECIFIC METHYLGLYOXAL REDUCTASE-RELATED"/>
    <property type="match status" value="1"/>
</dbReference>
<dbReference type="Pfam" id="PF00248">
    <property type="entry name" value="Aldo_ket_red"/>
    <property type="match status" value="1"/>
</dbReference>
<feature type="region of interest" description="Disordered" evidence="2">
    <location>
        <begin position="225"/>
        <end position="245"/>
    </location>
</feature>
<proteinExistence type="predicted"/>
<keyword evidence="1" id="KW-0560">Oxidoreductase</keyword>
<evidence type="ECO:0000259" key="3">
    <source>
        <dbReference type="Pfam" id="PF00248"/>
    </source>
</evidence>
<gene>
    <name evidence="4" type="ORF">CFR72_11830</name>
</gene>
<dbReference type="InterPro" id="IPR023210">
    <property type="entry name" value="NADP_OxRdtase_dom"/>
</dbReference>
<organism evidence="4 5">
    <name type="scientific">Gluconacetobacter entanii</name>
    <dbReference type="NCBI Taxonomy" id="108528"/>
    <lineage>
        <taxon>Bacteria</taxon>
        <taxon>Pseudomonadati</taxon>
        <taxon>Pseudomonadota</taxon>
        <taxon>Alphaproteobacteria</taxon>
        <taxon>Acetobacterales</taxon>
        <taxon>Acetobacteraceae</taxon>
        <taxon>Gluconacetobacter</taxon>
    </lineage>
</organism>
<dbReference type="InterPro" id="IPR036812">
    <property type="entry name" value="NAD(P)_OxRdtase_dom_sf"/>
</dbReference>
<dbReference type="GO" id="GO:0005829">
    <property type="term" value="C:cytosol"/>
    <property type="evidence" value="ECO:0007669"/>
    <property type="project" value="UniProtKB-ARBA"/>
</dbReference>
<dbReference type="SUPFAM" id="SSF51430">
    <property type="entry name" value="NAD(P)-linked oxidoreductase"/>
    <property type="match status" value="1"/>
</dbReference>
<dbReference type="EMBL" id="NKUF01000030">
    <property type="protein sequence ID" value="PYD62540.1"/>
    <property type="molecule type" value="Genomic_DNA"/>
</dbReference>
<dbReference type="Proteomes" id="UP000248301">
    <property type="component" value="Unassembled WGS sequence"/>
</dbReference>
<dbReference type="OrthoDB" id="9773828at2"/>
<evidence type="ECO:0000313" key="5">
    <source>
        <dbReference type="Proteomes" id="UP000248301"/>
    </source>
</evidence>
<name>A0A318PPU4_9PROT</name>
<accession>A0A318PPU4</accession>
<dbReference type="GO" id="GO:0016491">
    <property type="term" value="F:oxidoreductase activity"/>
    <property type="evidence" value="ECO:0007669"/>
    <property type="project" value="UniProtKB-KW"/>
</dbReference>
<dbReference type="AlphaFoldDB" id="A0A318PPU4"/>
<evidence type="ECO:0000256" key="2">
    <source>
        <dbReference type="SAM" id="MobiDB-lite"/>
    </source>
</evidence>
<sequence length="353" mass="39001">MQYVKLGHSGLEVSPIFVGCMGFGDPAVGHPRWSLDEEASRSLIRHALEAGINFFDTANLYSNGNSEEIVGKALRDFVNRDSVVIATKLCAPMHNGPNAFGLSRKMIMTEVDHSLRRLGTDYIDLYQIHRRDQTTPLEETLEALHDLVKAGKVRYLGASSMMAWEFAKALHLQKTNGWTRFISMQDNYNLLAREEEREMLPLCADEGVQTIVYSPLARGRLARPWGTTTRRSETEPAGAEQNEATAAADHQIIDAVNAIATERGVSPAEISLAWLRRQPVVAASIVGALKPKHIDDAIAALSIALTDDEAKRLEAPYTPRRDDQGTSDPAALARILETVSGFKKDTPDLIERK</sequence>
<dbReference type="CDD" id="cd19079">
    <property type="entry name" value="AKR_EcYajO-like"/>
    <property type="match status" value="1"/>
</dbReference>
<dbReference type="PRINTS" id="PR00069">
    <property type="entry name" value="ALDKETRDTASE"/>
</dbReference>
<protein>
    <submittedName>
        <fullName evidence="4">Alcohol dehydrogenase</fullName>
    </submittedName>
</protein>
<dbReference type="Gene3D" id="3.20.20.100">
    <property type="entry name" value="NADP-dependent oxidoreductase domain"/>
    <property type="match status" value="1"/>
</dbReference>
<dbReference type="FunFam" id="3.20.20.100:FF:000004">
    <property type="entry name" value="Oxidoreductase, aldo/keto reductase"/>
    <property type="match status" value="1"/>
</dbReference>
<comment type="caution">
    <text evidence="4">The sequence shown here is derived from an EMBL/GenBank/DDBJ whole genome shotgun (WGS) entry which is preliminary data.</text>
</comment>
<dbReference type="RefSeq" id="WP_110914158.1">
    <property type="nucleotide sequence ID" value="NZ_NKUF01000030.1"/>
</dbReference>
<reference evidence="4 5" key="1">
    <citation type="submission" date="2017-07" db="EMBL/GenBank/DDBJ databases">
        <title>A draft genome sequence of Gluconacetobacter entanii LTH 4560.</title>
        <authorList>
            <person name="Skraban J."/>
            <person name="Cleenwerck I."/>
            <person name="Vandamme P."/>
            <person name="Trcek J."/>
        </authorList>
    </citation>
    <scope>NUCLEOTIDE SEQUENCE [LARGE SCALE GENOMIC DNA]</scope>
    <source>
        <strain evidence="4 5">LTH 4560</strain>
    </source>
</reference>